<dbReference type="GO" id="GO:0008380">
    <property type="term" value="P:RNA splicing"/>
    <property type="evidence" value="ECO:0007669"/>
    <property type="project" value="InterPro"/>
</dbReference>
<evidence type="ECO:0000313" key="6">
    <source>
        <dbReference type="Proteomes" id="UP000030693"/>
    </source>
</evidence>
<evidence type="ECO:0000313" key="5">
    <source>
        <dbReference type="EMBL" id="KCV71810.1"/>
    </source>
</evidence>
<reference evidence="5" key="1">
    <citation type="submission" date="2013-04" db="EMBL/GenBank/DDBJ databases">
        <title>The Genome Sequence of Fonticula alba ATCC 38817.</title>
        <authorList>
            <consortium name="The Broad Institute Genomics Platform"/>
            <person name="Russ C."/>
            <person name="Cuomo C."/>
            <person name="Burger G."/>
            <person name="Gray M.W."/>
            <person name="Holland P.W.H."/>
            <person name="King N."/>
            <person name="Lang F.B.F."/>
            <person name="Roger A.J."/>
            <person name="Ruiz-Trillo I."/>
            <person name="Brown M."/>
            <person name="Walker B."/>
            <person name="Young S."/>
            <person name="Zeng Q."/>
            <person name="Gargeya S."/>
            <person name="Fitzgerald M."/>
            <person name="Haas B."/>
            <person name="Abouelleil A."/>
            <person name="Allen A.W."/>
            <person name="Alvarado L."/>
            <person name="Arachchi H.M."/>
            <person name="Berlin A.M."/>
            <person name="Chapman S.B."/>
            <person name="Gainer-Dewar J."/>
            <person name="Goldberg J."/>
            <person name="Griggs A."/>
            <person name="Gujja S."/>
            <person name="Hansen M."/>
            <person name="Howarth C."/>
            <person name="Imamovic A."/>
            <person name="Ireland A."/>
            <person name="Larimer J."/>
            <person name="McCowan C."/>
            <person name="Murphy C."/>
            <person name="Pearson M."/>
            <person name="Poon T.W."/>
            <person name="Priest M."/>
            <person name="Roberts A."/>
            <person name="Saif S."/>
            <person name="Shea T."/>
            <person name="Sisk P."/>
            <person name="Sykes S."/>
            <person name="Wortman J."/>
            <person name="Nusbaum C."/>
            <person name="Birren B."/>
        </authorList>
    </citation>
    <scope>NUCLEOTIDE SEQUENCE [LARGE SCALE GENOMIC DNA]</scope>
    <source>
        <strain evidence="5">ATCC 38817</strain>
    </source>
</reference>
<dbReference type="STRING" id="691883.A0A058ZBK8"/>
<dbReference type="SUPFAM" id="SSF89817">
    <property type="entry name" value="Mago nashi protein"/>
    <property type="match status" value="1"/>
</dbReference>
<dbReference type="EMBL" id="KB932202">
    <property type="protein sequence ID" value="KCV71810.1"/>
    <property type="molecule type" value="Genomic_DNA"/>
</dbReference>
<dbReference type="eggNOG" id="KOG3392">
    <property type="taxonomic scope" value="Eukaryota"/>
</dbReference>
<dbReference type="InterPro" id="IPR004023">
    <property type="entry name" value="Mago_nashi"/>
</dbReference>
<feature type="region of interest" description="Disordered" evidence="4">
    <location>
        <begin position="1"/>
        <end position="30"/>
    </location>
</feature>
<feature type="compositionally biased region" description="Polar residues" evidence="4">
    <location>
        <begin position="68"/>
        <end position="77"/>
    </location>
</feature>
<dbReference type="PANTHER" id="PTHR12638:SF0">
    <property type="entry name" value="MAGO HOMOLOG, EXON JUNCTION COMPLEX SUBUNIT-RELATED"/>
    <property type="match status" value="1"/>
</dbReference>
<keyword evidence="6" id="KW-1185">Reference proteome</keyword>
<dbReference type="GO" id="GO:0035145">
    <property type="term" value="C:exon-exon junction complex"/>
    <property type="evidence" value="ECO:0007669"/>
    <property type="project" value="InterPro"/>
</dbReference>
<evidence type="ECO:0000256" key="3">
    <source>
        <dbReference type="ARBA" id="ARBA00023242"/>
    </source>
</evidence>
<dbReference type="Gene3D" id="3.30.1560.10">
    <property type="entry name" value="Mago nashi"/>
    <property type="match status" value="1"/>
</dbReference>
<evidence type="ECO:0000256" key="1">
    <source>
        <dbReference type="ARBA" id="ARBA00004123"/>
    </source>
</evidence>
<dbReference type="OrthoDB" id="6495301at2759"/>
<feature type="compositionally biased region" description="Basic residues" evidence="4">
    <location>
        <begin position="1"/>
        <end position="14"/>
    </location>
</feature>
<dbReference type="Pfam" id="PF02792">
    <property type="entry name" value="Mago_nashi"/>
    <property type="match status" value="1"/>
</dbReference>
<dbReference type="RefSeq" id="XP_009493388.1">
    <property type="nucleotide sequence ID" value="XM_009495113.1"/>
</dbReference>
<proteinExistence type="inferred from homology"/>
<sequence length="235" mass="26679">MSDHRRSRRPRHARASVGRPAAPRRGNIPPAAASAGAIQFPAVPVPLLLPSLRRPSRLVFSLPPARPSPTTMSSSDFAVQDGSAESSSSSETFYVRYFMGHNSRYGLEFMEFEVAGTSGRMRYVNQSKYRRDKIIRKEAYLSKASIQALQQIVAESDIVEEDDKLWPRPNNSGKQELEVVLDNKHISFSTSMITSMREIQDEKDFEGLQTYYYLIQELRSFMNAVISLHFKIIPY</sequence>
<evidence type="ECO:0000256" key="2">
    <source>
        <dbReference type="ARBA" id="ARBA00009270"/>
    </source>
</evidence>
<evidence type="ECO:0008006" key="7">
    <source>
        <dbReference type="Google" id="ProtNLM"/>
    </source>
</evidence>
<dbReference type="FunFam" id="3.30.1560.10:FF:000001">
    <property type="entry name" value="Protein mago nashi homolog"/>
    <property type="match status" value="1"/>
</dbReference>
<accession>A0A058ZBK8</accession>
<gene>
    <name evidence="5" type="ORF">H696_01228</name>
</gene>
<dbReference type="GeneID" id="20525953"/>
<dbReference type="InterPro" id="IPR036605">
    <property type="entry name" value="Mago_nashi_sf"/>
</dbReference>
<dbReference type="Proteomes" id="UP000030693">
    <property type="component" value="Unassembled WGS sequence"/>
</dbReference>
<evidence type="ECO:0000256" key="4">
    <source>
        <dbReference type="SAM" id="MobiDB-lite"/>
    </source>
</evidence>
<dbReference type="AlphaFoldDB" id="A0A058ZBK8"/>
<protein>
    <recommendedName>
        <fullName evidence="7">Protein mago nashi</fullName>
    </recommendedName>
</protein>
<comment type="subcellular location">
    <subcellularLocation>
        <location evidence="1">Nucleus</location>
    </subcellularLocation>
</comment>
<keyword evidence="3" id="KW-0539">Nucleus</keyword>
<feature type="region of interest" description="Disordered" evidence="4">
    <location>
        <begin position="64"/>
        <end position="84"/>
    </location>
</feature>
<comment type="similarity">
    <text evidence="2">Belongs to the mago nashi family.</text>
</comment>
<name>A0A058ZBK8_FONAL</name>
<dbReference type="PANTHER" id="PTHR12638">
    <property type="entry name" value="PROTEIN MAGO NASHI HOMOLOG"/>
    <property type="match status" value="1"/>
</dbReference>
<organism evidence="5">
    <name type="scientific">Fonticula alba</name>
    <name type="common">Slime mold</name>
    <dbReference type="NCBI Taxonomy" id="691883"/>
    <lineage>
        <taxon>Eukaryota</taxon>
        <taxon>Rotosphaerida</taxon>
        <taxon>Fonticulaceae</taxon>
        <taxon>Fonticula</taxon>
    </lineage>
</organism>